<dbReference type="Pfam" id="PF13459">
    <property type="entry name" value="Fer4_15"/>
    <property type="match status" value="1"/>
</dbReference>
<evidence type="ECO:0008006" key="3">
    <source>
        <dbReference type="Google" id="ProtNLM"/>
    </source>
</evidence>
<dbReference type="AlphaFoldDB" id="A0A5N6C0Q3"/>
<dbReference type="Gene3D" id="3.30.70.20">
    <property type="match status" value="1"/>
</dbReference>
<name>A0A5N6C0Q3_9ACTN</name>
<dbReference type="EMBL" id="VDMA02000003">
    <property type="protein sequence ID" value="KAB8186336.1"/>
    <property type="molecule type" value="Genomic_DNA"/>
</dbReference>
<organism evidence="1 2">
    <name type="scientific">Microbispora catharanthi</name>
    <dbReference type="NCBI Taxonomy" id="1712871"/>
    <lineage>
        <taxon>Bacteria</taxon>
        <taxon>Bacillati</taxon>
        <taxon>Actinomycetota</taxon>
        <taxon>Actinomycetes</taxon>
        <taxon>Streptosporangiales</taxon>
        <taxon>Streptosporangiaceae</taxon>
        <taxon>Microbispora</taxon>
    </lineage>
</organism>
<comment type="caution">
    <text evidence="1">The sequence shown here is derived from an EMBL/GenBank/DDBJ whole genome shotgun (WGS) entry which is preliminary data.</text>
</comment>
<dbReference type="Proteomes" id="UP000313066">
    <property type="component" value="Unassembled WGS sequence"/>
</dbReference>
<protein>
    <recommendedName>
        <fullName evidence="3">Ferredoxin</fullName>
    </recommendedName>
</protein>
<sequence>MPLECLGVGVVKHSQGVRCHVEVRRRRGHQLATPLSFSSARFVLSALDAFADDVEEHRFHGGCGRATKGLLPLPIEDAQDARLVVDWTRCQGHGLCAHLVPELVKLDRHGFPVFMDTGVPSWLLGEAQKAVEMCPALALRIGMK</sequence>
<gene>
    <name evidence="1" type="ORF">FH610_005835</name>
</gene>
<keyword evidence="2" id="KW-1185">Reference proteome</keyword>
<accession>A0A5N6C0Q3</accession>
<proteinExistence type="predicted"/>
<reference evidence="1 2" key="1">
    <citation type="submission" date="2019-10" db="EMBL/GenBank/DDBJ databases">
        <title>Nonomuraea sp. nov., isolated from Phyllanthus amarus.</title>
        <authorList>
            <person name="Klykleung N."/>
            <person name="Tanasupawat S."/>
        </authorList>
    </citation>
    <scope>NUCLEOTIDE SEQUENCE [LARGE SCALE GENOMIC DNA]</scope>
    <source>
        <strain evidence="1 2">CR1-09</strain>
    </source>
</reference>
<evidence type="ECO:0000313" key="1">
    <source>
        <dbReference type="EMBL" id="KAB8186336.1"/>
    </source>
</evidence>
<evidence type="ECO:0000313" key="2">
    <source>
        <dbReference type="Proteomes" id="UP000313066"/>
    </source>
</evidence>
<dbReference type="SUPFAM" id="SSF54862">
    <property type="entry name" value="4Fe-4S ferredoxins"/>
    <property type="match status" value="1"/>
</dbReference>